<keyword evidence="2 5" id="KW-0575">Peroxidase</keyword>
<accession>A0A061JAW3</accession>
<protein>
    <recommendedName>
        <fullName evidence="5">Glutathione peroxidase</fullName>
    </recommendedName>
</protein>
<sequence>MNSNTVFAYSALIGGKSVALSKYTGCVTVIVNTASLCSFGPASLQQLIQLQRVYESRRVTVLGFPCAQFANQEPKSSEELVEWKQTWGVNFPLFDKVKVKGPDAHPLFQMLQTSLGPIRWNYTKFVCDCEGIPRVKLNVSSSSEELHRSIERLCEPQRGA</sequence>
<comment type="caution">
    <text evidence="6">The sequence shown here is derived from an EMBL/GenBank/DDBJ whole genome shotgun (WGS) entry which is preliminary data.</text>
</comment>
<evidence type="ECO:0000256" key="5">
    <source>
        <dbReference type="RuleBase" id="RU000499"/>
    </source>
</evidence>
<name>A0A061JAW3_TRYRA</name>
<dbReference type="PANTHER" id="PTHR11592">
    <property type="entry name" value="GLUTATHIONE PEROXIDASE"/>
    <property type="match status" value="1"/>
</dbReference>
<dbReference type="EMBL" id="AUPL01001013">
    <property type="protein sequence ID" value="ESL11241.1"/>
    <property type="molecule type" value="Genomic_DNA"/>
</dbReference>
<reference evidence="6 7" key="1">
    <citation type="submission" date="2013-07" db="EMBL/GenBank/DDBJ databases">
        <authorList>
            <person name="Stoco P.H."/>
            <person name="Wagner G."/>
            <person name="Gerber A."/>
            <person name="Zaha A."/>
            <person name="Thompson C."/>
            <person name="Bartholomeu D.C."/>
            <person name="Luckemeyer D.D."/>
            <person name="Bahia D."/>
            <person name="Loreto E."/>
            <person name="Prestes E.B."/>
            <person name="Lima F.M."/>
            <person name="Rodrigues-Luiz G."/>
            <person name="Vallejo G.A."/>
            <person name="Filho J.F."/>
            <person name="Monteiro K.M."/>
            <person name="Tyler K.M."/>
            <person name="de Almeida L.G."/>
            <person name="Ortiz M.F."/>
            <person name="Siervo M.A."/>
            <person name="de Moraes M.H."/>
            <person name="Cunha O.L."/>
            <person name="Mendonca-Neto R."/>
            <person name="Silva R."/>
            <person name="Teixeira S.M."/>
            <person name="Murta S.M."/>
            <person name="Sincero T.C."/>
            <person name="Mendes T.A."/>
            <person name="Urmenyi T.P."/>
            <person name="Silva V.G."/>
            <person name="da Rocha W.D."/>
            <person name="Andersson B."/>
            <person name="Romanha A.J."/>
            <person name="Steindel M."/>
            <person name="de Vasconcelos A.T."/>
            <person name="Grisard E.C."/>
        </authorList>
    </citation>
    <scope>NUCLEOTIDE SEQUENCE [LARGE SCALE GENOMIC DNA]</scope>
    <source>
        <strain evidence="6 7">SC58</strain>
    </source>
</reference>
<dbReference type="PIRSF" id="PIRSF000303">
    <property type="entry name" value="Glutathion_perox"/>
    <property type="match status" value="1"/>
</dbReference>
<dbReference type="SUPFAM" id="SSF52833">
    <property type="entry name" value="Thioredoxin-like"/>
    <property type="match status" value="1"/>
</dbReference>
<dbReference type="CDD" id="cd00340">
    <property type="entry name" value="GSH_Peroxidase"/>
    <property type="match status" value="1"/>
</dbReference>
<dbReference type="Gene3D" id="3.40.30.10">
    <property type="entry name" value="Glutaredoxin"/>
    <property type="match status" value="1"/>
</dbReference>
<comment type="similarity">
    <text evidence="1 5">Belongs to the glutathione peroxidase family.</text>
</comment>
<dbReference type="PRINTS" id="PR01011">
    <property type="entry name" value="GLUTPROXDASE"/>
</dbReference>
<organism evidence="6 7">
    <name type="scientific">Trypanosoma rangeli SC58</name>
    <dbReference type="NCBI Taxonomy" id="429131"/>
    <lineage>
        <taxon>Eukaryota</taxon>
        <taxon>Discoba</taxon>
        <taxon>Euglenozoa</taxon>
        <taxon>Kinetoplastea</taxon>
        <taxon>Metakinetoplastina</taxon>
        <taxon>Trypanosomatida</taxon>
        <taxon>Trypanosomatidae</taxon>
        <taxon>Trypanosoma</taxon>
        <taxon>Herpetosoma</taxon>
    </lineage>
</organism>
<dbReference type="InterPro" id="IPR036249">
    <property type="entry name" value="Thioredoxin-like_sf"/>
</dbReference>
<dbReference type="GO" id="GO:0004601">
    <property type="term" value="F:peroxidase activity"/>
    <property type="evidence" value="ECO:0007669"/>
    <property type="project" value="UniProtKB-KW"/>
</dbReference>
<proteinExistence type="inferred from homology"/>
<dbReference type="PANTHER" id="PTHR11592:SF78">
    <property type="entry name" value="GLUTATHIONE PEROXIDASE"/>
    <property type="match status" value="1"/>
</dbReference>
<evidence type="ECO:0000313" key="7">
    <source>
        <dbReference type="Proteomes" id="UP000031737"/>
    </source>
</evidence>
<evidence type="ECO:0000256" key="4">
    <source>
        <dbReference type="PIRSR" id="PIRSR000303-1"/>
    </source>
</evidence>
<dbReference type="PROSITE" id="PS51355">
    <property type="entry name" value="GLUTATHIONE_PEROXID_3"/>
    <property type="match status" value="1"/>
</dbReference>
<evidence type="ECO:0000256" key="1">
    <source>
        <dbReference type="ARBA" id="ARBA00006926"/>
    </source>
</evidence>
<dbReference type="InterPro" id="IPR000889">
    <property type="entry name" value="Glutathione_peroxidase"/>
</dbReference>
<keyword evidence="7" id="KW-1185">Reference proteome</keyword>
<evidence type="ECO:0000313" key="6">
    <source>
        <dbReference type="EMBL" id="ESL11241.1"/>
    </source>
</evidence>
<dbReference type="Proteomes" id="UP000031737">
    <property type="component" value="Unassembled WGS sequence"/>
</dbReference>
<dbReference type="GO" id="GO:0006979">
    <property type="term" value="P:response to oxidative stress"/>
    <property type="evidence" value="ECO:0007669"/>
    <property type="project" value="InterPro"/>
</dbReference>
<evidence type="ECO:0000256" key="2">
    <source>
        <dbReference type="ARBA" id="ARBA00022559"/>
    </source>
</evidence>
<dbReference type="VEuPathDB" id="TriTrypDB:TRSC58_01013"/>
<dbReference type="OrthoDB" id="446890at2759"/>
<evidence type="ECO:0000256" key="3">
    <source>
        <dbReference type="ARBA" id="ARBA00023002"/>
    </source>
</evidence>
<keyword evidence="3 5" id="KW-0560">Oxidoreductase</keyword>
<dbReference type="AlphaFoldDB" id="A0A061JAW3"/>
<gene>
    <name evidence="6" type="ORF">TRSC58_01013</name>
</gene>
<dbReference type="Pfam" id="PF00255">
    <property type="entry name" value="GSHPx"/>
    <property type="match status" value="1"/>
</dbReference>
<feature type="active site" evidence="4">
    <location>
        <position position="37"/>
    </location>
</feature>